<dbReference type="AlphaFoldDB" id="A0A087B4X1"/>
<name>A0A087B4X1_9BIFI</name>
<keyword evidence="3" id="KW-1185">Reference proteome</keyword>
<accession>A0A087B4X1</accession>
<evidence type="ECO:0000313" key="3">
    <source>
        <dbReference type="Proteomes" id="UP000029067"/>
    </source>
</evidence>
<evidence type="ECO:0000313" key="2">
    <source>
        <dbReference type="EMBL" id="KFI66071.1"/>
    </source>
</evidence>
<organism evidence="2 3">
    <name type="scientific">Bifidobacterium cuniculi</name>
    <dbReference type="NCBI Taxonomy" id="1688"/>
    <lineage>
        <taxon>Bacteria</taxon>
        <taxon>Bacillati</taxon>
        <taxon>Actinomycetota</taxon>
        <taxon>Actinomycetes</taxon>
        <taxon>Bifidobacteriales</taxon>
        <taxon>Bifidobacteriaceae</taxon>
        <taxon>Bifidobacterium</taxon>
    </lineage>
</organism>
<dbReference type="Proteomes" id="UP000029067">
    <property type="component" value="Unassembled WGS sequence"/>
</dbReference>
<evidence type="ECO:0000256" key="1">
    <source>
        <dbReference type="SAM" id="MobiDB-lite"/>
    </source>
</evidence>
<gene>
    <name evidence="2" type="ORF">BCUN_0573</name>
</gene>
<feature type="region of interest" description="Disordered" evidence="1">
    <location>
        <begin position="1"/>
        <end position="32"/>
    </location>
</feature>
<protein>
    <submittedName>
        <fullName evidence="2">Uncharacterized protein</fullName>
    </submittedName>
</protein>
<proteinExistence type="predicted"/>
<dbReference type="EMBL" id="JGYV01000001">
    <property type="protein sequence ID" value="KFI66071.1"/>
    <property type="molecule type" value="Genomic_DNA"/>
</dbReference>
<comment type="caution">
    <text evidence="2">The sequence shown here is derived from an EMBL/GenBank/DDBJ whole genome shotgun (WGS) entry which is preliminary data.</text>
</comment>
<reference evidence="2 3" key="1">
    <citation type="submission" date="2014-03" db="EMBL/GenBank/DDBJ databases">
        <title>Genomics of Bifidobacteria.</title>
        <authorList>
            <person name="Ventura M."/>
            <person name="Milani C."/>
            <person name="Lugli G.A."/>
        </authorList>
    </citation>
    <scope>NUCLEOTIDE SEQUENCE [LARGE SCALE GENOMIC DNA]</scope>
    <source>
        <strain evidence="2 3">LMG 10738</strain>
    </source>
</reference>
<sequence>MSNQYRKPKGAPNSAGGQYDNKPDMGLRGLPDLDPVSMTISELTATMRENAVREPRVCKTEQETLRLLAQAATVRIEPSGFVLEDEHGDVVFREINDGPMLDKTVMRGDKRVRGAVRDVLRGRLEGVPAADRRRMVKAAWRAATPYERRHTIDASPWRRYVPATSIANSLRRRKDADRAAQVLIDLHYEDAAAAANVIRNGYPGPDDARAAWKFINYTKIERYDKDVVDKATGKIMHHKGDAVREMGLVNKMVPGTRRYELDEHGRRVKVPGMVNKPAAKGMAARSYLRMMFQPTNGVPTREQTRQIVRAFRELDDAPDLQAQAFWEMCYGNGSVPNPHGDLQFAKDLIRMHGKGAGVDLIDGASGACGGQGNMARMAAYHKVLSPEAARLFLQMEPGDARVAHTRRTRRVRNKVTGVMEDRLPARLTEMRSFIHAVYEI</sequence>